<dbReference type="STRING" id="869210.Marky_2196"/>
<dbReference type="EMBL" id="CP002630">
    <property type="protein sequence ID" value="AEB12917.1"/>
    <property type="molecule type" value="Genomic_DNA"/>
</dbReference>
<dbReference type="OrthoDB" id="26826at2"/>
<dbReference type="HOGENOM" id="CLU_1851859_0_0_0"/>
<dbReference type="AlphaFoldDB" id="F2NR68"/>
<protein>
    <submittedName>
        <fullName evidence="1">Uncharacterized protein</fullName>
    </submittedName>
</protein>
<dbReference type="eggNOG" id="ENOG5033XJP">
    <property type="taxonomic scope" value="Bacteria"/>
</dbReference>
<dbReference type="Proteomes" id="UP000007030">
    <property type="component" value="Chromosome"/>
</dbReference>
<sequence length="135" mass="15096">MPTEPVSLGAYVASLKTTKDRVRDREAFLERCARKYQPPSLAGFPMVGLGGSCGKPAFLLPYVVRFNRENLERLEAVAERFGMYVEYGAYPHLKQPDGLEIAAVQDWTNCTLVFLRPSYGEKEALLEAIAEALRP</sequence>
<evidence type="ECO:0000313" key="1">
    <source>
        <dbReference type="EMBL" id="AEB12917.1"/>
    </source>
</evidence>
<dbReference type="KEGG" id="mhd:Marky_2196"/>
<keyword evidence="2" id="KW-1185">Reference proteome</keyword>
<organism evidence="1 2">
    <name type="scientific">Marinithermus hydrothermalis (strain DSM 14884 / JCM 11576 / T1)</name>
    <dbReference type="NCBI Taxonomy" id="869210"/>
    <lineage>
        <taxon>Bacteria</taxon>
        <taxon>Thermotogati</taxon>
        <taxon>Deinococcota</taxon>
        <taxon>Deinococci</taxon>
        <taxon>Thermales</taxon>
        <taxon>Thermaceae</taxon>
        <taxon>Marinithermus</taxon>
    </lineage>
</organism>
<reference evidence="1 2" key="1">
    <citation type="journal article" date="2012" name="Stand. Genomic Sci.">
        <title>Complete genome sequence of the aerobic, heterotroph Marinithermus hydrothermalis type strain (T1(T)) from a deep-sea hydrothermal vent chimney.</title>
        <authorList>
            <person name="Copeland A."/>
            <person name="Gu W."/>
            <person name="Yasawong M."/>
            <person name="Lapidus A."/>
            <person name="Lucas S."/>
            <person name="Deshpande S."/>
            <person name="Pagani I."/>
            <person name="Tapia R."/>
            <person name="Cheng J.F."/>
            <person name="Goodwin L.A."/>
            <person name="Pitluck S."/>
            <person name="Liolios K."/>
            <person name="Ivanova N."/>
            <person name="Mavromatis K."/>
            <person name="Mikhailova N."/>
            <person name="Pati A."/>
            <person name="Chen A."/>
            <person name="Palaniappan K."/>
            <person name="Land M."/>
            <person name="Pan C."/>
            <person name="Brambilla E.M."/>
            <person name="Rohde M."/>
            <person name="Tindall B.J."/>
            <person name="Sikorski J."/>
            <person name="Goker M."/>
            <person name="Detter J.C."/>
            <person name="Bristow J."/>
            <person name="Eisen J.A."/>
            <person name="Markowitz V."/>
            <person name="Hugenholtz P."/>
            <person name="Kyrpides N.C."/>
            <person name="Klenk H.P."/>
            <person name="Woyke T."/>
        </authorList>
    </citation>
    <scope>NUCLEOTIDE SEQUENCE [LARGE SCALE GENOMIC DNA]</scope>
    <source>
        <strain evidence="2">DSM 14884 / JCM 11576 / T1</strain>
    </source>
</reference>
<gene>
    <name evidence="1" type="ordered locus">Marky_2196</name>
</gene>
<accession>F2NR68</accession>
<evidence type="ECO:0000313" key="2">
    <source>
        <dbReference type="Proteomes" id="UP000007030"/>
    </source>
</evidence>
<name>F2NR68_MARHT</name>
<dbReference type="RefSeq" id="WP_013704962.1">
    <property type="nucleotide sequence ID" value="NC_015387.1"/>
</dbReference>
<proteinExistence type="predicted"/>